<organism evidence="1 2">
    <name type="scientific">Vibrio tapetis subsp. tapetis</name>
    <dbReference type="NCBI Taxonomy" id="1671868"/>
    <lineage>
        <taxon>Bacteria</taxon>
        <taxon>Pseudomonadati</taxon>
        <taxon>Pseudomonadota</taxon>
        <taxon>Gammaproteobacteria</taxon>
        <taxon>Vibrionales</taxon>
        <taxon>Vibrionaceae</taxon>
        <taxon>Vibrio</taxon>
    </lineage>
</organism>
<proteinExistence type="predicted"/>
<keyword evidence="2" id="KW-1185">Reference proteome</keyword>
<protein>
    <submittedName>
        <fullName evidence="1">Uncharacterized protein</fullName>
    </submittedName>
</protein>
<evidence type="ECO:0000313" key="1">
    <source>
        <dbReference type="EMBL" id="SON48479.1"/>
    </source>
</evidence>
<dbReference type="AlphaFoldDB" id="A0A2N8Z991"/>
<evidence type="ECO:0000313" key="2">
    <source>
        <dbReference type="Proteomes" id="UP000235828"/>
    </source>
</evidence>
<sequence>MGLPFDCGALFRDVELIGFLGLGVNNIDFSFDGSDAFSKEI</sequence>
<reference evidence="1 2" key="1">
    <citation type="submission" date="2017-10" db="EMBL/GenBank/DDBJ databases">
        <authorList>
            <person name="Banno H."/>
            <person name="Chua N.-H."/>
        </authorList>
    </citation>
    <scope>NUCLEOTIDE SEQUENCE [LARGE SCALE GENOMIC DNA]</scope>
    <source>
        <strain evidence="1">Vibrio tapetis CECT4600</strain>
    </source>
</reference>
<gene>
    <name evidence="1" type="ORF">VTAP4600_A0500</name>
</gene>
<dbReference type="Proteomes" id="UP000235828">
    <property type="component" value="Chromosome A"/>
</dbReference>
<accession>A0A2N8Z991</accession>
<dbReference type="EMBL" id="LT960611">
    <property type="protein sequence ID" value="SON48479.1"/>
    <property type="molecule type" value="Genomic_DNA"/>
</dbReference>
<dbReference type="KEGG" id="vta:A0500"/>
<name>A0A2N8Z991_9VIBR</name>